<reference evidence="2" key="2">
    <citation type="submission" date="2020-06" db="EMBL/GenBank/DDBJ databases">
        <title>Helianthus annuus Genome sequencing and assembly Release 2.</title>
        <authorList>
            <person name="Gouzy J."/>
            <person name="Langlade N."/>
            <person name="Munos S."/>
        </authorList>
    </citation>
    <scope>NUCLEOTIDE SEQUENCE</scope>
    <source>
        <tissue evidence="2">Leaves</tissue>
    </source>
</reference>
<dbReference type="AlphaFoldDB" id="A0A9K3NL30"/>
<feature type="region of interest" description="Disordered" evidence="1">
    <location>
        <begin position="1"/>
        <end position="27"/>
    </location>
</feature>
<sequence length="54" mass="6057">MKLNPRSASLEQTQTWDSTTEGRDLDKSEGCRTYLGFSELGCELDGSLFIQIVE</sequence>
<dbReference type="Gramene" id="mRNA:HanXRQr2_Chr05g0194541">
    <property type="protein sequence ID" value="CDS:HanXRQr2_Chr05g0194541.1"/>
    <property type="gene ID" value="HanXRQr2_Chr05g0194541"/>
</dbReference>
<dbReference type="Proteomes" id="UP000215914">
    <property type="component" value="Unassembled WGS sequence"/>
</dbReference>
<feature type="compositionally biased region" description="Polar residues" evidence="1">
    <location>
        <begin position="1"/>
        <end position="19"/>
    </location>
</feature>
<dbReference type="EMBL" id="MNCJ02000320">
    <property type="protein sequence ID" value="KAF5804214.1"/>
    <property type="molecule type" value="Genomic_DNA"/>
</dbReference>
<keyword evidence="3" id="KW-1185">Reference proteome</keyword>
<evidence type="ECO:0000313" key="2">
    <source>
        <dbReference type="EMBL" id="KAF5804214.1"/>
    </source>
</evidence>
<evidence type="ECO:0000313" key="3">
    <source>
        <dbReference type="Proteomes" id="UP000215914"/>
    </source>
</evidence>
<evidence type="ECO:0000256" key="1">
    <source>
        <dbReference type="SAM" id="MobiDB-lite"/>
    </source>
</evidence>
<proteinExistence type="predicted"/>
<gene>
    <name evidence="2" type="ORF">HanXRQr2_Chr05g0194541</name>
</gene>
<accession>A0A9K3NL30</accession>
<reference evidence="2" key="1">
    <citation type="journal article" date="2017" name="Nature">
        <title>The sunflower genome provides insights into oil metabolism, flowering and Asterid evolution.</title>
        <authorList>
            <person name="Badouin H."/>
            <person name="Gouzy J."/>
            <person name="Grassa C.J."/>
            <person name="Murat F."/>
            <person name="Staton S.E."/>
            <person name="Cottret L."/>
            <person name="Lelandais-Briere C."/>
            <person name="Owens G.L."/>
            <person name="Carrere S."/>
            <person name="Mayjonade B."/>
            <person name="Legrand L."/>
            <person name="Gill N."/>
            <person name="Kane N.C."/>
            <person name="Bowers J.E."/>
            <person name="Hubner S."/>
            <person name="Bellec A."/>
            <person name="Berard A."/>
            <person name="Berges H."/>
            <person name="Blanchet N."/>
            <person name="Boniface M.C."/>
            <person name="Brunel D."/>
            <person name="Catrice O."/>
            <person name="Chaidir N."/>
            <person name="Claudel C."/>
            <person name="Donnadieu C."/>
            <person name="Faraut T."/>
            <person name="Fievet G."/>
            <person name="Helmstetter N."/>
            <person name="King M."/>
            <person name="Knapp S.J."/>
            <person name="Lai Z."/>
            <person name="Le Paslier M.C."/>
            <person name="Lippi Y."/>
            <person name="Lorenzon L."/>
            <person name="Mandel J.R."/>
            <person name="Marage G."/>
            <person name="Marchand G."/>
            <person name="Marquand E."/>
            <person name="Bret-Mestries E."/>
            <person name="Morien E."/>
            <person name="Nambeesan S."/>
            <person name="Nguyen T."/>
            <person name="Pegot-Espagnet P."/>
            <person name="Pouilly N."/>
            <person name="Raftis F."/>
            <person name="Sallet E."/>
            <person name="Schiex T."/>
            <person name="Thomas J."/>
            <person name="Vandecasteele C."/>
            <person name="Vares D."/>
            <person name="Vear F."/>
            <person name="Vautrin S."/>
            <person name="Crespi M."/>
            <person name="Mangin B."/>
            <person name="Burke J.M."/>
            <person name="Salse J."/>
            <person name="Munos S."/>
            <person name="Vincourt P."/>
            <person name="Rieseberg L.H."/>
            <person name="Langlade N.B."/>
        </authorList>
    </citation>
    <scope>NUCLEOTIDE SEQUENCE</scope>
    <source>
        <tissue evidence="2">Leaves</tissue>
    </source>
</reference>
<protein>
    <submittedName>
        <fullName evidence="2">Uncharacterized protein</fullName>
    </submittedName>
</protein>
<comment type="caution">
    <text evidence="2">The sequence shown here is derived from an EMBL/GenBank/DDBJ whole genome shotgun (WGS) entry which is preliminary data.</text>
</comment>
<name>A0A9K3NL30_HELAN</name>
<organism evidence="2 3">
    <name type="scientific">Helianthus annuus</name>
    <name type="common">Common sunflower</name>
    <dbReference type="NCBI Taxonomy" id="4232"/>
    <lineage>
        <taxon>Eukaryota</taxon>
        <taxon>Viridiplantae</taxon>
        <taxon>Streptophyta</taxon>
        <taxon>Embryophyta</taxon>
        <taxon>Tracheophyta</taxon>
        <taxon>Spermatophyta</taxon>
        <taxon>Magnoliopsida</taxon>
        <taxon>eudicotyledons</taxon>
        <taxon>Gunneridae</taxon>
        <taxon>Pentapetalae</taxon>
        <taxon>asterids</taxon>
        <taxon>campanulids</taxon>
        <taxon>Asterales</taxon>
        <taxon>Asteraceae</taxon>
        <taxon>Asteroideae</taxon>
        <taxon>Heliantheae alliance</taxon>
        <taxon>Heliantheae</taxon>
        <taxon>Helianthus</taxon>
    </lineage>
</organism>